<evidence type="ECO:0000313" key="2">
    <source>
        <dbReference type="EMBL" id="SIT51671.1"/>
    </source>
</evidence>
<keyword evidence="1" id="KW-0812">Transmembrane</keyword>
<evidence type="ECO:0000313" key="3">
    <source>
        <dbReference type="Proteomes" id="UP000195569"/>
    </source>
</evidence>
<name>A0A1N7SW52_9BURK</name>
<dbReference type="Proteomes" id="UP000195569">
    <property type="component" value="Unassembled WGS sequence"/>
</dbReference>
<gene>
    <name evidence="2" type="ORF">BN2476_1290007</name>
</gene>
<evidence type="ECO:0000256" key="1">
    <source>
        <dbReference type="SAM" id="Phobius"/>
    </source>
</evidence>
<dbReference type="RefSeq" id="WP_087740092.1">
    <property type="nucleotide sequence ID" value="NZ_CYGY02000129.1"/>
</dbReference>
<protein>
    <recommendedName>
        <fullName evidence="4">DUF2946 domain-containing protein</fullName>
    </recommendedName>
</protein>
<organism evidence="2 3">
    <name type="scientific">Paraburkholderia piptadeniae</name>
    <dbReference type="NCBI Taxonomy" id="1701573"/>
    <lineage>
        <taxon>Bacteria</taxon>
        <taxon>Pseudomonadati</taxon>
        <taxon>Pseudomonadota</taxon>
        <taxon>Betaproteobacteria</taxon>
        <taxon>Burkholderiales</taxon>
        <taxon>Burkholderiaceae</taxon>
        <taxon>Paraburkholderia</taxon>
    </lineage>
</organism>
<proteinExistence type="predicted"/>
<dbReference type="AlphaFoldDB" id="A0A1N7SW52"/>
<reference evidence="2" key="1">
    <citation type="submission" date="2016-12" db="EMBL/GenBank/DDBJ databases">
        <authorList>
            <person name="Moulin L."/>
        </authorList>
    </citation>
    <scope>NUCLEOTIDE SEQUENCE [LARGE SCALE GENOMIC DNA]</scope>
    <source>
        <strain evidence="2">STM 7183</strain>
    </source>
</reference>
<evidence type="ECO:0008006" key="4">
    <source>
        <dbReference type="Google" id="ProtNLM"/>
    </source>
</evidence>
<keyword evidence="1" id="KW-0472">Membrane</keyword>
<keyword evidence="1" id="KW-1133">Transmembrane helix</keyword>
<dbReference type="EMBL" id="CYGY02000129">
    <property type="protein sequence ID" value="SIT51671.1"/>
    <property type="molecule type" value="Genomic_DNA"/>
</dbReference>
<sequence>MTIRARKHFVTWPGIVAMWLIVFTPLAVQLLKLGESPEPVAVNCSADKSESARQQTLADNFSVCDHCDLVAQQAIAVTSVTALEIAAILLATVLVLVPLTRADDSSARAARCTEPEAGRECSTPLQNQC</sequence>
<comment type="caution">
    <text evidence="2">The sequence shown here is derived from an EMBL/GenBank/DDBJ whole genome shotgun (WGS) entry which is preliminary data.</text>
</comment>
<feature type="transmembrane region" description="Helical" evidence="1">
    <location>
        <begin position="75"/>
        <end position="99"/>
    </location>
</feature>
<feature type="transmembrane region" description="Helical" evidence="1">
    <location>
        <begin position="12"/>
        <end position="31"/>
    </location>
</feature>
<keyword evidence="3" id="KW-1185">Reference proteome</keyword>
<dbReference type="OrthoDB" id="8683087at2"/>
<accession>A0A1N7SW52</accession>